<dbReference type="EMBL" id="CAJVPV010006942">
    <property type="protein sequence ID" value="CAG8612693.1"/>
    <property type="molecule type" value="Genomic_DNA"/>
</dbReference>
<feature type="domain" description="GB1/RHD3-type G" evidence="6">
    <location>
        <begin position="52"/>
        <end position="296"/>
    </location>
</feature>
<reference evidence="7" key="1">
    <citation type="submission" date="2021-06" db="EMBL/GenBank/DDBJ databases">
        <authorList>
            <person name="Kallberg Y."/>
            <person name="Tangrot J."/>
            <person name="Rosling A."/>
        </authorList>
    </citation>
    <scope>NUCLEOTIDE SEQUENCE</scope>
    <source>
        <strain evidence="7">CL551</strain>
    </source>
</reference>
<dbReference type="InterPro" id="IPR036543">
    <property type="entry name" value="Guanylate-bd_C_sf"/>
</dbReference>
<dbReference type="AlphaFoldDB" id="A0A9N9CUY3"/>
<dbReference type="InterPro" id="IPR027417">
    <property type="entry name" value="P-loop_NTPase"/>
</dbReference>
<dbReference type="Gene3D" id="3.40.50.300">
    <property type="entry name" value="P-loop containing nucleotide triphosphate hydrolases"/>
    <property type="match status" value="1"/>
</dbReference>
<dbReference type="InterPro" id="IPR015894">
    <property type="entry name" value="Guanylate-bd_N"/>
</dbReference>
<dbReference type="OrthoDB" id="2135133at2759"/>
<dbReference type="SUPFAM" id="SSF48340">
    <property type="entry name" value="Interferon-induced guanylate-binding protein 1 (GBP1), C-terminal domain"/>
    <property type="match status" value="1"/>
</dbReference>
<dbReference type="SUPFAM" id="SSF52540">
    <property type="entry name" value="P-loop containing nucleoside triphosphate hydrolases"/>
    <property type="match status" value="1"/>
</dbReference>
<proteinExistence type="inferred from homology"/>
<feature type="coiled-coil region" evidence="5">
    <location>
        <begin position="479"/>
        <end position="542"/>
    </location>
</feature>
<evidence type="ECO:0000313" key="8">
    <source>
        <dbReference type="Proteomes" id="UP000789342"/>
    </source>
</evidence>
<dbReference type="GO" id="GO:0005525">
    <property type="term" value="F:GTP binding"/>
    <property type="evidence" value="ECO:0007669"/>
    <property type="project" value="UniProtKB-KW"/>
</dbReference>
<gene>
    <name evidence="7" type="ORF">AMORRO_LOCUS8294</name>
</gene>
<keyword evidence="8" id="KW-1185">Reference proteome</keyword>
<evidence type="ECO:0000256" key="1">
    <source>
        <dbReference type="ARBA" id="ARBA00022741"/>
    </source>
</evidence>
<feature type="non-terminal residue" evidence="7">
    <location>
        <position position="631"/>
    </location>
</feature>
<dbReference type="PANTHER" id="PTHR10751">
    <property type="entry name" value="GUANYLATE BINDING PROTEIN"/>
    <property type="match status" value="1"/>
</dbReference>
<dbReference type="Gene3D" id="1.20.1000.10">
    <property type="entry name" value="Guanylate-binding protein, C-terminal domain"/>
    <property type="match status" value="1"/>
</dbReference>
<dbReference type="Pfam" id="PF02263">
    <property type="entry name" value="GBP"/>
    <property type="match status" value="1"/>
</dbReference>
<keyword evidence="5" id="KW-0175">Coiled coil</keyword>
<sequence length="631" mass="73077">MSLDDGNRFGDEIEYRQGKAIQLISYIGSESEDGTGEITVNPCALEIIKNIEEPIAVISVVGSYRRGKSYFANLFHGRHDGFELGAKTQGCTRGIFMWDSPFLHNGNRVLVLDCEGIDDPNQDINWATKLFILCLAISSTFVYNINGIVGRGDVGKLYLMTNLNKYIKRKDENYQEEENNDVLPRLVVLLRDFGLDEPDSFREYFLEKLQQVDSEAAAGITNHFKDFDVYGLPHPGCKRKQIQHLEEIQTSDLDQEFIEKTSQSVQEILCNLTAKCIFSVPLTGTSFSKFLTGCINHMNSSKHCAQFSIPDEYEIIVHSMSALAFDIGTTYYNTMMTVREIDDFPVSWENFECYHHEHMLEAETIFREKCVGNVGDAVERKFYEKISKIEEEFRESNSKRLKKFNETVAEKLWDEIVKPGLTAENLYENYLSFDNILETFSIRYHNQCILSYEAHEILEKFREKIIPDSISQLDVMFEFRNETEEIQALERIVEQDIKEAQEELENLLIGYNEDTNDTNEKIDELLRRIEEMKRQIQDKDLKRDRSAGVVPANNLIAASHYAYSHFPIISLNHCHHVKLKHLSNRHPKYYKCDATLRSSSVAEPTPYHYHHYHYLLLIEAIQIPSFANFNR</sequence>
<comment type="similarity">
    <text evidence="4">Belongs to the TRAFAC class dynamin-like GTPase superfamily. GB1/RHD3 GTPase family.</text>
</comment>
<evidence type="ECO:0000256" key="3">
    <source>
        <dbReference type="ARBA" id="ARBA00023134"/>
    </source>
</evidence>
<evidence type="ECO:0000256" key="2">
    <source>
        <dbReference type="ARBA" id="ARBA00022801"/>
    </source>
</evidence>
<comment type="caution">
    <text evidence="7">The sequence shown here is derived from an EMBL/GenBank/DDBJ whole genome shotgun (WGS) entry which is preliminary data.</text>
</comment>
<keyword evidence="3" id="KW-0342">GTP-binding</keyword>
<keyword evidence="1" id="KW-0547">Nucleotide-binding</keyword>
<dbReference type="InterPro" id="IPR030386">
    <property type="entry name" value="G_GB1_RHD3_dom"/>
</dbReference>
<dbReference type="GO" id="GO:0003924">
    <property type="term" value="F:GTPase activity"/>
    <property type="evidence" value="ECO:0007669"/>
    <property type="project" value="InterPro"/>
</dbReference>
<keyword evidence="2" id="KW-0378">Hydrolase</keyword>
<evidence type="ECO:0000259" key="6">
    <source>
        <dbReference type="PROSITE" id="PS51715"/>
    </source>
</evidence>
<dbReference type="PROSITE" id="PS51715">
    <property type="entry name" value="G_GB1_RHD3"/>
    <property type="match status" value="1"/>
</dbReference>
<name>A0A9N9CUY3_9GLOM</name>
<accession>A0A9N9CUY3</accession>
<dbReference type="Proteomes" id="UP000789342">
    <property type="component" value="Unassembled WGS sequence"/>
</dbReference>
<protein>
    <submittedName>
        <fullName evidence="7">13254_t:CDS:1</fullName>
    </submittedName>
</protein>
<evidence type="ECO:0000256" key="5">
    <source>
        <dbReference type="SAM" id="Coils"/>
    </source>
</evidence>
<evidence type="ECO:0000256" key="4">
    <source>
        <dbReference type="PROSITE-ProRule" id="PRU01052"/>
    </source>
</evidence>
<evidence type="ECO:0000313" key="7">
    <source>
        <dbReference type="EMBL" id="CAG8612693.1"/>
    </source>
</evidence>
<organism evidence="7 8">
    <name type="scientific">Acaulospora morrowiae</name>
    <dbReference type="NCBI Taxonomy" id="94023"/>
    <lineage>
        <taxon>Eukaryota</taxon>
        <taxon>Fungi</taxon>
        <taxon>Fungi incertae sedis</taxon>
        <taxon>Mucoromycota</taxon>
        <taxon>Glomeromycotina</taxon>
        <taxon>Glomeromycetes</taxon>
        <taxon>Diversisporales</taxon>
        <taxon>Acaulosporaceae</taxon>
        <taxon>Acaulospora</taxon>
    </lineage>
</organism>